<organism evidence="2 3">
    <name type="scientific">Rhodopseudomonas palustris</name>
    <dbReference type="NCBI Taxonomy" id="1076"/>
    <lineage>
        <taxon>Bacteria</taxon>
        <taxon>Pseudomonadati</taxon>
        <taxon>Pseudomonadota</taxon>
        <taxon>Alphaproteobacteria</taxon>
        <taxon>Hyphomicrobiales</taxon>
        <taxon>Nitrobacteraceae</taxon>
        <taxon>Rhodopseudomonas</taxon>
    </lineage>
</organism>
<dbReference type="Pfam" id="PF10006">
    <property type="entry name" value="DUF2249"/>
    <property type="match status" value="1"/>
</dbReference>
<feature type="domain" description="DUF2249" evidence="1">
    <location>
        <begin position="11"/>
        <end position="78"/>
    </location>
</feature>
<evidence type="ECO:0000313" key="3">
    <source>
        <dbReference type="Proteomes" id="UP000782519"/>
    </source>
</evidence>
<name>A0A933S0I3_RHOPL</name>
<reference evidence="2" key="1">
    <citation type="submission" date="2020-07" db="EMBL/GenBank/DDBJ databases">
        <title>Huge and variable diversity of episymbiotic CPR bacteria and DPANN archaea in groundwater ecosystems.</title>
        <authorList>
            <person name="He C.Y."/>
            <person name="Keren R."/>
            <person name="Whittaker M."/>
            <person name="Farag I.F."/>
            <person name="Doudna J."/>
            <person name="Cate J.H.D."/>
            <person name="Banfield J.F."/>
        </authorList>
    </citation>
    <scope>NUCLEOTIDE SEQUENCE</scope>
    <source>
        <strain evidence="2">NC_groundwater_1818_Pr3_B-0.1um_66_35</strain>
    </source>
</reference>
<gene>
    <name evidence="2" type="ORF">HZA66_19155</name>
</gene>
<evidence type="ECO:0000259" key="1">
    <source>
        <dbReference type="Pfam" id="PF10006"/>
    </source>
</evidence>
<dbReference type="Proteomes" id="UP000782519">
    <property type="component" value="Unassembled WGS sequence"/>
</dbReference>
<dbReference type="InterPro" id="IPR018720">
    <property type="entry name" value="DUF2249"/>
</dbReference>
<proteinExistence type="predicted"/>
<dbReference type="AlphaFoldDB" id="A0A933S0I3"/>
<accession>A0A933S0I3</accession>
<dbReference type="EMBL" id="JACRJB010000053">
    <property type="protein sequence ID" value="MBI5131562.1"/>
    <property type="molecule type" value="Genomic_DNA"/>
</dbReference>
<evidence type="ECO:0000313" key="2">
    <source>
        <dbReference type="EMBL" id="MBI5131562.1"/>
    </source>
</evidence>
<protein>
    <submittedName>
        <fullName evidence="2">DUF2249 domain-containing protein</fullName>
    </submittedName>
</protein>
<comment type="caution">
    <text evidence="2">The sequence shown here is derived from an EMBL/GenBank/DDBJ whole genome shotgun (WGS) entry which is preliminary data.</text>
</comment>
<sequence>MTYTDYNERVIQVAEIEPRLRHGIIEELFRHLSPGHGLQIVVDHDPRRLRFLLDVSFGSQCDWTYLEQGPDLWRIRLRYTAAVTRSGFDLGVG</sequence>